<dbReference type="EMBL" id="HBHK01017488">
    <property type="protein sequence ID" value="CAD9691631.1"/>
    <property type="molecule type" value="Transcribed_RNA"/>
</dbReference>
<dbReference type="InterPro" id="IPR011050">
    <property type="entry name" value="Pectin_lyase_fold/virulence"/>
</dbReference>
<feature type="chain" id="PRO_5031563375" description="Right handed beta helix domain-containing protein" evidence="1">
    <location>
        <begin position="18"/>
        <end position="880"/>
    </location>
</feature>
<dbReference type="AlphaFoldDB" id="A0A7S2S791"/>
<dbReference type="PANTHER" id="PTHR36453:SF1">
    <property type="entry name" value="RIGHT HANDED BETA HELIX DOMAIN-CONTAINING PROTEIN"/>
    <property type="match status" value="1"/>
</dbReference>
<protein>
    <recommendedName>
        <fullName evidence="3">Right handed beta helix domain-containing protein</fullName>
    </recommendedName>
</protein>
<dbReference type="InterPro" id="IPR012334">
    <property type="entry name" value="Pectin_lyas_fold"/>
</dbReference>
<keyword evidence="1" id="KW-0732">Signal</keyword>
<dbReference type="Gene3D" id="2.160.20.10">
    <property type="entry name" value="Single-stranded right-handed beta-helix, Pectin lyase-like"/>
    <property type="match status" value="1"/>
</dbReference>
<proteinExistence type="predicted"/>
<dbReference type="SUPFAM" id="SSF51126">
    <property type="entry name" value="Pectin lyase-like"/>
    <property type="match status" value="1"/>
</dbReference>
<reference evidence="2" key="1">
    <citation type="submission" date="2021-01" db="EMBL/GenBank/DDBJ databases">
        <authorList>
            <person name="Corre E."/>
            <person name="Pelletier E."/>
            <person name="Niang G."/>
            <person name="Scheremetjew M."/>
            <person name="Finn R."/>
            <person name="Kale V."/>
            <person name="Holt S."/>
            <person name="Cochrane G."/>
            <person name="Meng A."/>
            <person name="Brown T."/>
            <person name="Cohen L."/>
        </authorList>
    </citation>
    <scope>NUCLEOTIDE SEQUENCE</scope>
    <source>
        <strain evidence="2">NY070348D</strain>
    </source>
</reference>
<name>A0A7S2S791_9STRA</name>
<evidence type="ECO:0000256" key="1">
    <source>
        <dbReference type="SAM" id="SignalP"/>
    </source>
</evidence>
<sequence>MRVLLLVAAGWISTAQGFSGLECKIRKLALEYAKKIQPEWGPHVQVFDALELIKCNETRPTGGYGRTKQWRAEPRDVEFFVDTRGDDVAHSGISAHAPFQSLFRAVQEARKCPTGNKRIILRKGTHFLNQTIVLGHGDNNLEITAFEGEKVWLSGGVKLDKLSWEKHKVQGRWNVWKSKVSVPDAVADNFVGLFSHQPHNRFMRARYPNAKNMEDRFSVRVAGNKEIEKYVAPPKIGGGTVIKVTYDGKKHDSLQSQYNQYRNGVCPGGPGDKNCSCGAWQDRAGPESTRLDISQSYWCGGADIAGGWSEMDKGFGVFNGPALPEGVVFKKDSELFNRSKLWSNATGSIVVAWRQQGWFVNMFEVDTHKRDQGVIEWDRWSGGWQGGRGWQVSKKGEFDPVPPMYIENIFEELDAPGEWYFDKHEKMLYLFHNRTGPPSNIDFIVPRLTELIRVVGNSSSPVSNVKISNIGFRDTKITYMTPWGVPSGGDWGLSRTGCIFLEGTKDVEVSGNFFRRLDGNGIMLSGYNRKTLIKGNEFSYLGDTAIGIWGFTEENMGTNGEQPRDIDIIGNFGHDVGISQLQSSMVFQAKACNINMEKNIFFNGPRSGINFNDGFGGNNTVRNNLLFNLCRQSGDHGPINSWDRQIFFTDLAGFKSLPTEISRNFIIANYGGSQGVDNDDGSAWYNIHHNFFYGEGLKQDYGGHDSVYDSNLNVVHKYDGQNCVNTWAFISNHSHVFSNNKCIVLYTGELGQLSGCQKSKGQEPTILLKNEYYTPDASAWIKCDGKPINLTTLQRAPFNLEKDSSVSKIPEDEVILNWARQNLLMSDHLHEQLVIDEFSIVQNNPAGAAPRKELSQHKWTSLNSVSRVSQEYEQLFRSLV</sequence>
<gene>
    <name evidence="2" type="ORF">QSP1433_LOCUS11058</name>
</gene>
<evidence type="ECO:0008006" key="3">
    <source>
        <dbReference type="Google" id="ProtNLM"/>
    </source>
</evidence>
<organism evidence="2">
    <name type="scientific">Mucochytrium quahogii</name>
    <dbReference type="NCBI Taxonomy" id="96639"/>
    <lineage>
        <taxon>Eukaryota</taxon>
        <taxon>Sar</taxon>
        <taxon>Stramenopiles</taxon>
        <taxon>Bigyra</taxon>
        <taxon>Labyrinthulomycetes</taxon>
        <taxon>Thraustochytrida</taxon>
        <taxon>Thraustochytriidae</taxon>
        <taxon>Mucochytrium</taxon>
    </lineage>
</organism>
<dbReference type="SMART" id="SM00710">
    <property type="entry name" value="PbH1"/>
    <property type="match status" value="5"/>
</dbReference>
<accession>A0A7S2S791</accession>
<dbReference type="PANTHER" id="PTHR36453">
    <property type="entry name" value="SECRETED PROTEIN-RELATED"/>
    <property type="match status" value="1"/>
</dbReference>
<feature type="signal peptide" evidence="1">
    <location>
        <begin position="1"/>
        <end position="17"/>
    </location>
</feature>
<dbReference type="InterPro" id="IPR006626">
    <property type="entry name" value="PbH1"/>
</dbReference>
<evidence type="ECO:0000313" key="2">
    <source>
        <dbReference type="EMBL" id="CAD9691631.1"/>
    </source>
</evidence>